<dbReference type="GO" id="GO:0043137">
    <property type="term" value="P:DNA replication, removal of RNA primer"/>
    <property type="evidence" value="ECO:0007669"/>
    <property type="project" value="TreeGrafter"/>
</dbReference>
<feature type="domain" description="RNase H type-1" evidence="8">
    <location>
        <begin position="326"/>
        <end position="438"/>
    </location>
</feature>
<name>A0A4Y2AR59_ARAVE</name>
<dbReference type="GO" id="GO:0003676">
    <property type="term" value="F:nucleic acid binding"/>
    <property type="evidence" value="ECO:0007669"/>
    <property type="project" value="InterPro"/>
</dbReference>
<evidence type="ECO:0000256" key="7">
    <source>
        <dbReference type="ARBA" id="ARBA00022801"/>
    </source>
</evidence>
<keyword evidence="5" id="KW-0479">Metal-binding</keyword>
<dbReference type="SUPFAM" id="SSF53098">
    <property type="entry name" value="Ribonuclease H-like"/>
    <property type="match status" value="2"/>
</dbReference>
<dbReference type="OrthoDB" id="411871at2759"/>
<reference evidence="9 10" key="1">
    <citation type="journal article" date="2019" name="Sci. Rep.">
        <title>Orb-weaving spider Araneus ventricosus genome elucidates the spidroin gene catalogue.</title>
        <authorList>
            <person name="Kono N."/>
            <person name="Nakamura H."/>
            <person name="Ohtoshi R."/>
            <person name="Moran D.A.P."/>
            <person name="Shinohara A."/>
            <person name="Yoshida Y."/>
            <person name="Fujiwara M."/>
            <person name="Mori M."/>
            <person name="Tomita M."/>
            <person name="Arakawa K."/>
        </authorList>
    </citation>
    <scope>NUCLEOTIDE SEQUENCE [LARGE SCALE GENOMIC DNA]</scope>
</reference>
<dbReference type="Gene3D" id="3.30.420.10">
    <property type="entry name" value="Ribonuclease H-like superfamily/Ribonuclease H"/>
    <property type="match status" value="2"/>
</dbReference>
<organism evidence="9 10">
    <name type="scientific">Araneus ventricosus</name>
    <name type="common">Orbweaver spider</name>
    <name type="synonym">Epeira ventricosa</name>
    <dbReference type="NCBI Taxonomy" id="182803"/>
    <lineage>
        <taxon>Eukaryota</taxon>
        <taxon>Metazoa</taxon>
        <taxon>Ecdysozoa</taxon>
        <taxon>Arthropoda</taxon>
        <taxon>Chelicerata</taxon>
        <taxon>Arachnida</taxon>
        <taxon>Araneae</taxon>
        <taxon>Araneomorphae</taxon>
        <taxon>Entelegynae</taxon>
        <taxon>Araneoidea</taxon>
        <taxon>Araneidae</taxon>
        <taxon>Araneus</taxon>
    </lineage>
</organism>
<proteinExistence type="inferred from homology"/>
<dbReference type="PANTHER" id="PTHR10642:SF26">
    <property type="entry name" value="RIBONUCLEASE H1"/>
    <property type="match status" value="1"/>
</dbReference>
<comment type="catalytic activity">
    <reaction evidence="1">
        <text>Endonucleolytic cleavage to 5'-phosphomonoester.</text>
        <dbReference type="EC" id="3.1.26.4"/>
    </reaction>
</comment>
<keyword evidence="4" id="KW-0540">Nuclease</keyword>
<comment type="similarity">
    <text evidence="2">Belongs to the RNase H family.</text>
</comment>
<keyword evidence="7" id="KW-0378">Hydrolase</keyword>
<dbReference type="EMBL" id="BGPR01000028">
    <property type="protein sequence ID" value="GBL82188.1"/>
    <property type="molecule type" value="Genomic_DNA"/>
</dbReference>
<dbReference type="InterPro" id="IPR050092">
    <property type="entry name" value="RNase_H"/>
</dbReference>
<keyword evidence="6" id="KW-0255">Endonuclease</keyword>
<accession>A0A4Y2AR59</accession>
<dbReference type="Pfam" id="PF00075">
    <property type="entry name" value="RNase_H"/>
    <property type="match status" value="2"/>
</dbReference>
<dbReference type="PROSITE" id="PS50879">
    <property type="entry name" value="RNASE_H_1"/>
    <property type="match status" value="2"/>
</dbReference>
<feature type="domain" description="RNase H type-1" evidence="8">
    <location>
        <begin position="109"/>
        <end position="237"/>
    </location>
</feature>
<evidence type="ECO:0000256" key="4">
    <source>
        <dbReference type="ARBA" id="ARBA00022722"/>
    </source>
</evidence>
<comment type="caution">
    <text evidence="9">The sequence shown here is derived from an EMBL/GenBank/DDBJ whole genome shotgun (WGS) entry which is preliminary data.</text>
</comment>
<dbReference type="InterPro" id="IPR002156">
    <property type="entry name" value="RNaseH_domain"/>
</dbReference>
<dbReference type="CDD" id="cd09276">
    <property type="entry name" value="Rnase_HI_RT_non_LTR"/>
    <property type="match status" value="2"/>
</dbReference>
<evidence type="ECO:0000256" key="6">
    <source>
        <dbReference type="ARBA" id="ARBA00022759"/>
    </source>
</evidence>
<dbReference type="InterPro" id="IPR012337">
    <property type="entry name" value="RNaseH-like_sf"/>
</dbReference>
<evidence type="ECO:0000313" key="9">
    <source>
        <dbReference type="EMBL" id="GBL82188.1"/>
    </source>
</evidence>
<dbReference type="PANTHER" id="PTHR10642">
    <property type="entry name" value="RIBONUCLEASE H1"/>
    <property type="match status" value="1"/>
</dbReference>
<dbReference type="AlphaFoldDB" id="A0A4Y2AR59"/>
<gene>
    <name evidence="9" type="ORF">AVEN_252380_1</name>
</gene>
<dbReference type="InterPro" id="IPR036397">
    <property type="entry name" value="RNaseH_sf"/>
</dbReference>
<evidence type="ECO:0000259" key="8">
    <source>
        <dbReference type="PROSITE" id="PS50879"/>
    </source>
</evidence>
<evidence type="ECO:0000313" key="10">
    <source>
        <dbReference type="Proteomes" id="UP000499080"/>
    </source>
</evidence>
<protein>
    <recommendedName>
        <fullName evidence="3">ribonuclease H</fullName>
        <ecNumber evidence="3">3.1.26.4</ecNumber>
    </recommendedName>
</protein>
<evidence type="ECO:0000256" key="1">
    <source>
        <dbReference type="ARBA" id="ARBA00000077"/>
    </source>
</evidence>
<dbReference type="Proteomes" id="UP000499080">
    <property type="component" value="Unassembled WGS sequence"/>
</dbReference>
<evidence type="ECO:0000256" key="3">
    <source>
        <dbReference type="ARBA" id="ARBA00012180"/>
    </source>
</evidence>
<dbReference type="GO" id="GO:0004523">
    <property type="term" value="F:RNA-DNA hybrid ribonuclease activity"/>
    <property type="evidence" value="ECO:0007669"/>
    <property type="project" value="UniProtKB-EC"/>
</dbReference>
<dbReference type="GO" id="GO:0046872">
    <property type="term" value="F:metal ion binding"/>
    <property type="evidence" value="ECO:0007669"/>
    <property type="project" value="UniProtKB-KW"/>
</dbReference>
<keyword evidence="10" id="KW-1185">Reference proteome</keyword>
<dbReference type="EC" id="3.1.26.4" evidence="3"/>
<sequence>MRRQKISALYFFRAQSVPRHPISQLTLPDFLHRLYAARPSHILPFCERAKMLLHDSDLTNITIQSSDFFCFPPWDIPQFSYLNPFSGFDKSSTAPVTFQQLFHHHRYQYSSFIPIFTDGSKSDGHVGCGVVSPSDTLSYRLHNCCSVFTAELVAIFCALREISPSHQRNFIIYTDSMSSLETLSTYDIQMHPVALKILSILHFLRKEGFSIIFCWVPSHVGISGNEIADSVAKFASTFLSQDIPYSDIKKSLVSHLHTTWQNNWDLQMNNKLHFVKPFIDMWPVHPIRELDVKLTRPRIGHTRFTYRHLIFGERAPVCPTCHQNFTVHHILIECPSFKSHRVDHFHSPSVTLQDLAELAAINFAAGWALERNVKIKVFSDSKSSIEAIRSPKVKSNFVLSVKDNLYNAKDLVSLVWVKAHAGNPGNELADHFAKIASSCGADMSIPAPYSYVKRVCKEFLMNEWNSYWKNSTTGKRTKILRQQIWTY</sequence>
<evidence type="ECO:0000256" key="5">
    <source>
        <dbReference type="ARBA" id="ARBA00022723"/>
    </source>
</evidence>
<evidence type="ECO:0000256" key="2">
    <source>
        <dbReference type="ARBA" id="ARBA00005300"/>
    </source>
</evidence>